<accession>A0A8X6QU95</accession>
<protein>
    <submittedName>
        <fullName evidence="1">Uncharacterized protein</fullName>
    </submittedName>
</protein>
<organism evidence="1 2">
    <name type="scientific">Nephila pilipes</name>
    <name type="common">Giant wood spider</name>
    <name type="synonym">Nephila maculata</name>
    <dbReference type="NCBI Taxonomy" id="299642"/>
    <lineage>
        <taxon>Eukaryota</taxon>
        <taxon>Metazoa</taxon>
        <taxon>Ecdysozoa</taxon>
        <taxon>Arthropoda</taxon>
        <taxon>Chelicerata</taxon>
        <taxon>Arachnida</taxon>
        <taxon>Araneae</taxon>
        <taxon>Araneomorphae</taxon>
        <taxon>Entelegynae</taxon>
        <taxon>Araneoidea</taxon>
        <taxon>Nephilidae</taxon>
        <taxon>Nephila</taxon>
    </lineage>
</organism>
<dbReference type="PANTHER" id="PTHR47331">
    <property type="entry name" value="PHD-TYPE DOMAIN-CONTAINING PROTEIN"/>
    <property type="match status" value="1"/>
</dbReference>
<keyword evidence="2" id="KW-1185">Reference proteome</keyword>
<evidence type="ECO:0000313" key="1">
    <source>
        <dbReference type="EMBL" id="GFU37046.1"/>
    </source>
</evidence>
<dbReference type="OrthoDB" id="6435492at2759"/>
<reference evidence="1" key="1">
    <citation type="submission" date="2020-08" db="EMBL/GenBank/DDBJ databases">
        <title>Multicomponent nature underlies the extraordinary mechanical properties of spider dragline silk.</title>
        <authorList>
            <person name="Kono N."/>
            <person name="Nakamura H."/>
            <person name="Mori M."/>
            <person name="Yoshida Y."/>
            <person name="Ohtoshi R."/>
            <person name="Malay A.D."/>
            <person name="Moran D.A.P."/>
            <person name="Tomita M."/>
            <person name="Numata K."/>
            <person name="Arakawa K."/>
        </authorList>
    </citation>
    <scope>NUCLEOTIDE SEQUENCE</scope>
</reference>
<dbReference type="EMBL" id="BMAW01130941">
    <property type="protein sequence ID" value="GFU37046.1"/>
    <property type="molecule type" value="Genomic_DNA"/>
</dbReference>
<gene>
    <name evidence="1" type="primary">X975_23942</name>
    <name evidence="1" type="ORF">NPIL_601391</name>
</gene>
<sequence length="189" mass="22043">MFLGIGGNTFPGTSLIRRRRILRSSFSKKNYRVDENGRFIAKSPIFDEEKKLGNSKPPAISRFLANERKFAKDKHFEEQYKEFMFEYRDHKHLTLVEKDDNLILNDRIYYLPHHAVVKPSSTSTKLRVVFGSYKAANSVSLNSILSVGPFIQRDIFSTLIHFRMHKITFSADIEKMYQQILVASEDQTF</sequence>
<dbReference type="Proteomes" id="UP000887013">
    <property type="component" value="Unassembled WGS sequence"/>
</dbReference>
<name>A0A8X6QU95_NEPPI</name>
<dbReference type="PANTHER" id="PTHR47331:SF1">
    <property type="entry name" value="GAG-LIKE PROTEIN"/>
    <property type="match status" value="1"/>
</dbReference>
<evidence type="ECO:0000313" key="2">
    <source>
        <dbReference type="Proteomes" id="UP000887013"/>
    </source>
</evidence>
<proteinExistence type="predicted"/>
<dbReference type="AlphaFoldDB" id="A0A8X6QU95"/>
<comment type="caution">
    <text evidence="1">The sequence shown here is derived from an EMBL/GenBank/DDBJ whole genome shotgun (WGS) entry which is preliminary data.</text>
</comment>